<evidence type="ECO:0000313" key="3">
    <source>
        <dbReference type="Proteomes" id="UP001596111"/>
    </source>
</evidence>
<proteinExistence type="predicted"/>
<dbReference type="Pfam" id="PF13579">
    <property type="entry name" value="Glyco_trans_4_4"/>
    <property type="match status" value="1"/>
</dbReference>
<keyword evidence="3" id="KW-1185">Reference proteome</keyword>
<evidence type="ECO:0000313" key="2">
    <source>
        <dbReference type="EMBL" id="MFC5582148.1"/>
    </source>
</evidence>
<feature type="domain" description="Glycosyltransferase subfamily 4-like N-terminal" evidence="1">
    <location>
        <begin position="21"/>
        <end position="137"/>
    </location>
</feature>
<sequence length="347" mass="38752">MDAKRHLSIRGKYPSMLAQPDRWSSWWPAAVFRGLRLIRRHQVQAIWSTYPIMTAHCVAYTLSRLTGLPWIADFRDPVANSVATHNALAVSTQMRWERRVLSRATYSVFTTPGAMRSYAERYPEIYGEGRLKMIPNGYDEEDFVQLPPYRSLEGERPLHLVHAGILYPSGRSPLPFFAALANLKDSGVLGTHDIRVTLRASGSEALYGAELERLGLQAMVTLAPMLPYRDALAEQSQADALLLFQGDQYDNQIPAKLYEYLRLGRPIFALVGARGDTATILRECESAALVSIDDVQVIQTGLMQFIVSLRADRAVCTPRDAALKYSRREGALLLGKLLDQTTLGGGR</sequence>
<dbReference type="Gene3D" id="3.40.50.2000">
    <property type="entry name" value="Glycogen Phosphorylase B"/>
    <property type="match status" value="1"/>
</dbReference>
<organism evidence="2 3">
    <name type="scientific">Rhodanobacter terrae</name>
    <dbReference type="NCBI Taxonomy" id="418647"/>
    <lineage>
        <taxon>Bacteria</taxon>
        <taxon>Pseudomonadati</taxon>
        <taxon>Pseudomonadota</taxon>
        <taxon>Gammaproteobacteria</taxon>
        <taxon>Lysobacterales</taxon>
        <taxon>Rhodanobacteraceae</taxon>
        <taxon>Rhodanobacter</taxon>
    </lineage>
</organism>
<accession>A0ABW0SZY6</accession>
<name>A0ABW0SZY6_9GAMM</name>
<comment type="caution">
    <text evidence="2">The sequence shown here is derived from an EMBL/GenBank/DDBJ whole genome shotgun (WGS) entry which is preliminary data.</text>
</comment>
<dbReference type="EMBL" id="JBHSNG010000015">
    <property type="protein sequence ID" value="MFC5582148.1"/>
    <property type="molecule type" value="Genomic_DNA"/>
</dbReference>
<dbReference type="RefSeq" id="WP_377327961.1">
    <property type="nucleotide sequence ID" value="NZ_JBHSNG010000015.1"/>
</dbReference>
<gene>
    <name evidence="2" type="ORF">ACFPPB_13575</name>
</gene>
<evidence type="ECO:0000259" key="1">
    <source>
        <dbReference type="Pfam" id="PF13579"/>
    </source>
</evidence>
<protein>
    <submittedName>
        <fullName evidence="2">Glycosyltransferase</fullName>
    </submittedName>
</protein>
<reference evidence="3" key="1">
    <citation type="journal article" date="2019" name="Int. J. Syst. Evol. Microbiol.">
        <title>The Global Catalogue of Microorganisms (GCM) 10K type strain sequencing project: providing services to taxonomists for standard genome sequencing and annotation.</title>
        <authorList>
            <consortium name="The Broad Institute Genomics Platform"/>
            <consortium name="The Broad Institute Genome Sequencing Center for Infectious Disease"/>
            <person name="Wu L."/>
            <person name="Ma J."/>
        </authorList>
    </citation>
    <scope>NUCLEOTIDE SEQUENCE [LARGE SCALE GENOMIC DNA]</scope>
    <source>
        <strain evidence="3">CGMCC 1.13587</strain>
    </source>
</reference>
<dbReference type="Proteomes" id="UP001596111">
    <property type="component" value="Unassembled WGS sequence"/>
</dbReference>
<dbReference type="InterPro" id="IPR028098">
    <property type="entry name" value="Glyco_trans_4-like_N"/>
</dbReference>
<dbReference type="SUPFAM" id="SSF53756">
    <property type="entry name" value="UDP-Glycosyltransferase/glycogen phosphorylase"/>
    <property type="match status" value="1"/>
</dbReference>